<dbReference type="UniPathway" id="UPA00251">
    <property type="reaction ID" value="UER00319"/>
</dbReference>
<sequence length="308" mass="32618">MTQTSLIRIGTRGSPLALAQARETRQRLMAAHGLDDDKIDIVVITTSGDRIQDRALAEAGGKGLFTKEIEDALLDGTIDLAVHSAKDMPTALPPGLVLSAYLPREDVRDALICAPEHDLTTLSPGARIGTASLRRQALIRRQRPDIVPVLLRGNVETRLRKLAAGMCEATLLALAGLRRLGHAGAATHILDVDHFPPAVGQGAIAIETRESDTRMRDLLAAIDDRPTHQALLAERAFLAVLEGSCRAPIAGHARIADGRLLFHGLVLSADGGKWAEWRDSGPVDNAAALGAAAGHDIRARAPAGVLGV</sequence>
<dbReference type="PROSITE" id="PS00533">
    <property type="entry name" value="PORPHOBILINOGEN_DEAM"/>
    <property type="match status" value="1"/>
</dbReference>
<dbReference type="Proteomes" id="UP000192872">
    <property type="component" value="Unassembled WGS sequence"/>
</dbReference>
<dbReference type="InterPro" id="IPR022417">
    <property type="entry name" value="Porphobilin_deaminase_N"/>
</dbReference>
<dbReference type="EMBL" id="LWDL01000012">
    <property type="protein sequence ID" value="OQW52578.1"/>
    <property type="molecule type" value="Genomic_DNA"/>
</dbReference>
<comment type="catalytic activity">
    <reaction evidence="7 8">
        <text>4 porphobilinogen + H2O = hydroxymethylbilane + 4 NH4(+)</text>
        <dbReference type="Rhea" id="RHEA:13185"/>
        <dbReference type="ChEBI" id="CHEBI:15377"/>
        <dbReference type="ChEBI" id="CHEBI:28938"/>
        <dbReference type="ChEBI" id="CHEBI:57845"/>
        <dbReference type="ChEBI" id="CHEBI:58126"/>
        <dbReference type="EC" id="2.5.1.61"/>
    </reaction>
</comment>
<feature type="domain" description="Porphobilinogen deaminase N-terminal" evidence="9">
    <location>
        <begin position="7"/>
        <end position="216"/>
    </location>
</feature>
<dbReference type="GO" id="GO:0004418">
    <property type="term" value="F:hydroxymethylbilane synthase activity"/>
    <property type="evidence" value="ECO:0007669"/>
    <property type="project" value="UniProtKB-UniRule"/>
</dbReference>
<dbReference type="Pfam" id="PF01379">
    <property type="entry name" value="Porphobil_deam"/>
    <property type="match status" value="1"/>
</dbReference>
<dbReference type="FunFam" id="3.40.190.10:FF:000005">
    <property type="entry name" value="Porphobilinogen deaminase"/>
    <property type="match status" value="1"/>
</dbReference>
<gene>
    <name evidence="8" type="primary">hemC</name>
    <name evidence="11" type="ORF">A4S15_07010</name>
</gene>
<dbReference type="AlphaFoldDB" id="A0A1W9HYR6"/>
<dbReference type="InterPro" id="IPR000860">
    <property type="entry name" value="HemC"/>
</dbReference>
<comment type="subunit">
    <text evidence="4 8">Monomer.</text>
</comment>
<dbReference type="PANTHER" id="PTHR11557:SF0">
    <property type="entry name" value="PORPHOBILINOGEN DEAMINASE"/>
    <property type="match status" value="1"/>
</dbReference>
<dbReference type="SUPFAM" id="SSF53850">
    <property type="entry name" value="Periplasmic binding protein-like II"/>
    <property type="match status" value="1"/>
</dbReference>
<dbReference type="RefSeq" id="WP_376801747.1">
    <property type="nucleotide sequence ID" value="NZ_DBNB01000020.1"/>
</dbReference>
<keyword evidence="5 8" id="KW-0808">Transferase</keyword>
<keyword evidence="6 8" id="KW-0627">Porphyrin biosynthesis</keyword>
<dbReference type="GO" id="GO:0006782">
    <property type="term" value="P:protoporphyrinogen IX biosynthetic process"/>
    <property type="evidence" value="ECO:0007669"/>
    <property type="project" value="UniProtKB-UniRule"/>
</dbReference>
<evidence type="ECO:0000256" key="1">
    <source>
        <dbReference type="ARBA" id="ARBA00002869"/>
    </source>
</evidence>
<evidence type="ECO:0000256" key="7">
    <source>
        <dbReference type="ARBA" id="ARBA00048169"/>
    </source>
</evidence>
<dbReference type="Pfam" id="PF03900">
    <property type="entry name" value="Porphobil_deamC"/>
    <property type="match status" value="1"/>
</dbReference>
<reference evidence="11 12" key="1">
    <citation type="journal article" date="2017" name="Water Res.">
        <title>Comammox in drinking water systems.</title>
        <authorList>
            <person name="Wang Y."/>
            <person name="Ma L."/>
            <person name="Mao Y."/>
            <person name="Jiang X."/>
            <person name="Xia Y."/>
            <person name="Yu K."/>
            <person name="Li B."/>
            <person name="Zhang T."/>
        </authorList>
    </citation>
    <scope>NUCLEOTIDE SEQUENCE [LARGE SCALE GENOMIC DNA]</scope>
    <source>
        <strain evidence="11">SG_bin8</strain>
    </source>
</reference>
<comment type="miscellaneous">
    <text evidence="8">The porphobilinogen subunits are added to the dipyrromethane group.</text>
</comment>
<dbReference type="EC" id="2.5.1.61" evidence="8"/>
<dbReference type="SUPFAM" id="SSF54782">
    <property type="entry name" value="Porphobilinogen deaminase (hydroxymethylbilane synthase), C-terminal domain"/>
    <property type="match status" value="1"/>
</dbReference>
<dbReference type="HAMAP" id="MF_00260">
    <property type="entry name" value="Porphobil_deam"/>
    <property type="match status" value="1"/>
</dbReference>
<feature type="domain" description="Porphobilinogen deaminase C-terminal" evidence="10">
    <location>
        <begin position="230"/>
        <end position="297"/>
    </location>
</feature>
<dbReference type="NCBIfam" id="TIGR00212">
    <property type="entry name" value="hemC"/>
    <property type="match status" value="1"/>
</dbReference>
<dbReference type="PANTHER" id="PTHR11557">
    <property type="entry name" value="PORPHOBILINOGEN DEAMINASE"/>
    <property type="match status" value="1"/>
</dbReference>
<protein>
    <recommendedName>
        <fullName evidence="8">Porphobilinogen deaminase</fullName>
        <shortName evidence="8">PBG</shortName>
        <ecNumber evidence="8">2.5.1.61</ecNumber>
    </recommendedName>
    <alternativeName>
        <fullName evidence="8">Hydroxymethylbilane synthase</fullName>
        <shortName evidence="8">HMBS</shortName>
    </alternativeName>
    <alternativeName>
        <fullName evidence="8">Pre-uroporphyrinogen synthase</fullName>
    </alternativeName>
</protein>
<evidence type="ECO:0000313" key="12">
    <source>
        <dbReference type="Proteomes" id="UP000192872"/>
    </source>
</evidence>
<evidence type="ECO:0000256" key="4">
    <source>
        <dbReference type="ARBA" id="ARBA00011245"/>
    </source>
</evidence>
<evidence type="ECO:0000259" key="9">
    <source>
        <dbReference type="Pfam" id="PF01379"/>
    </source>
</evidence>
<dbReference type="InterPro" id="IPR022419">
    <property type="entry name" value="Porphobilin_deaminase_cofac_BS"/>
</dbReference>
<evidence type="ECO:0000259" key="10">
    <source>
        <dbReference type="Pfam" id="PF03900"/>
    </source>
</evidence>
<evidence type="ECO:0000256" key="6">
    <source>
        <dbReference type="ARBA" id="ARBA00023244"/>
    </source>
</evidence>
<feature type="modified residue" description="S-(dipyrrolylmethanemethyl)cysteine" evidence="8">
    <location>
        <position position="245"/>
    </location>
</feature>
<dbReference type="PIRSF" id="PIRSF001438">
    <property type="entry name" value="4pyrrol_synth_OHMeBilane_synth"/>
    <property type="match status" value="1"/>
</dbReference>
<name>A0A1W9HYR6_9HYPH</name>
<comment type="function">
    <text evidence="1 8">Tetrapolymerization of the monopyrrole PBG into the hydroxymethylbilane pre-uroporphyrinogen in several discrete steps.</text>
</comment>
<dbReference type="Gene3D" id="3.40.190.10">
    <property type="entry name" value="Periplasmic binding protein-like II"/>
    <property type="match status" value="2"/>
</dbReference>
<proteinExistence type="inferred from homology"/>
<comment type="cofactor">
    <cofactor evidence="8">
        <name>dipyrromethane</name>
        <dbReference type="ChEBI" id="CHEBI:60342"/>
    </cofactor>
    <text evidence="8">Binds 1 dipyrromethane group covalently.</text>
</comment>
<evidence type="ECO:0000256" key="2">
    <source>
        <dbReference type="ARBA" id="ARBA00004735"/>
    </source>
</evidence>
<dbReference type="STRING" id="1827387.A4S15_07010"/>
<comment type="pathway">
    <text evidence="2">Porphyrin-containing compound metabolism; protoporphyrin-IX biosynthesis; coproporphyrinogen-III from 5-aminolevulinate: step 2/4.</text>
</comment>
<organism evidence="11 12">
    <name type="scientific">Candidatus Raskinella chloraquaticus</name>
    <dbReference type="NCBI Taxonomy" id="1951219"/>
    <lineage>
        <taxon>Bacteria</taxon>
        <taxon>Pseudomonadati</taxon>
        <taxon>Pseudomonadota</taxon>
        <taxon>Alphaproteobacteria</taxon>
        <taxon>Hyphomicrobiales</taxon>
        <taxon>Phreatobacteraceae</taxon>
        <taxon>Candidatus Raskinella</taxon>
    </lineage>
</organism>
<dbReference type="InterPro" id="IPR022418">
    <property type="entry name" value="Porphobilinogen_deaminase_C"/>
</dbReference>
<evidence type="ECO:0000256" key="5">
    <source>
        <dbReference type="ARBA" id="ARBA00022679"/>
    </source>
</evidence>
<evidence type="ECO:0000256" key="8">
    <source>
        <dbReference type="HAMAP-Rule" id="MF_00260"/>
    </source>
</evidence>
<evidence type="ECO:0000313" key="11">
    <source>
        <dbReference type="EMBL" id="OQW52578.1"/>
    </source>
</evidence>
<dbReference type="InterPro" id="IPR036803">
    <property type="entry name" value="Porphobilinogen_deaminase_C_sf"/>
</dbReference>
<accession>A0A1W9HYR6</accession>
<evidence type="ECO:0000256" key="3">
    <source>
        <dbReference type="ARBA" id="ARBA00005638"/>
    </source>
</evidence>
<comment type="caution">
    <text evidence="11">The sequence shown here is derived from an EMBL/GenBank/DDBJ whole genome shotgun (WGS) entry which is preliminary data.</text>
</comment>
<dbReference type="PRINTS" id="PR00151">
    <property type="entry name" value="PORPHBDMNASE"/>
</dbReference>
<dbReference type="Gene3D" id="3.30.160.40">
    <property type="entry name" value="Porphobilinogen deaminase, C-terminal domain"/>
    <property type="match status" value="1"/>
</dbReference>
<dbReference type="GO" id="GO:0005737">
    <property type="term" value="C:cytoplasm"/>
    <property type="evidence" value="ECO:0007669"/>
    <property type="project" value="UniProtKB-UniRule"/>
</dbReference>
<comment type="similarity">
    <text evidence="3 8">Belongs to the HMBS family.</text>
</comment>